<organism evidence="1 2">
    <name type="scientific">Mucilaginibacter gotjawali</name>
    <dbReference type="NCBI Taxonomy" id="1550579"/>
    <lineage>
        <taxon>Bacteria</taxon>
        <taxon>Pseudomonadati</taxon>
        <taxon>Bacteroidota</taxon>
        <taxon>Sphingobacteriia</taxon>
        <taxon>Sphingobacteriales</taxon>
        <taxon>Sphingobacteriaceae</taxon>
        <taxon>Mucilaginibacter</taxon>
    </lineage>
</organism>
<proteinExistence type="predicted"/>
<protein>
    <submittedName>
        <fullName evidence="1">Uncharacterized protein</fullName>
    </submittedName>
</protein>
<evidence type="ECO:0000313" key="1">
    <source>
        <dbReference type="EMBL" id="BAU54018.1"/>
    </source>
</evidence>
<evidence type="ECO:0000313" key="2">
    <source>
        <dbReference type="Proteomes" id="UP000218263"/>
    </source>
</evidence>
<name>A0A0X8X2M5_9SPHI</name>
<sequence length="1218" mass="135796">MAKSANNTGQFLWNGPSLLVPVDVEALVVSNLSQALPWARVNMKYNNAGEFLSVQPNLFQGTDADKPKVGITLHWALPDGITHGRQEVAGNNIVYPYVPNRWLVIRYYDGKSKSWILQSDYLDPDDGVNLFLDPGAPEPETTRIGKVWPAEAWPGEGGVTQEKFLIALGPGNPGFTAFTANIDAVFSFYDSMEDIIDKTTPVTYMILGWYANAEDDPLFKFTNLTEWLGLMDELKWTVGNNNDLQKAVNDWTAWATANGITVDQDKPKDIYPSRTICQGMIYDVNWEGRNGKLQSGVPLYNTSTDPLNTLPQIAIANTAVDALAALVQYELDLTGQSGGAAAAELLEAFNYNLLDNYEKQGGQFELYREIYKNWFGEHDAEYYHYIEDTDKPTSPFIDPERLAKLILLNKKSEQYDAIYHLLNAAQSGLYGDWWKTGKSAQYVVKPPPDVTPDQWKKIKADLKAAIPVDKAAVTKLQADLDALAVEIAQLVTEVSTGLPSTQQLKKNIGSRYRQANEPVVLIYGAHRAYRHGEDGRFDEDDRLFTRFTGQTILGLKVMLPDQADQPVTSANVTLPPVNIPVTLVPKETGSLCIETYFFDTLNAESIAKAACTLLGIPFLPEYTAIVAAQQTSAWNIDVNDLDREQVLYASGFMGTIPSKVAVQLWAAPWAPLYMAWEIRWFPSYDTPVEALKKWIFDPAILEYRWNTDYTPDLSTGVTITGSCMITPKSAYVMKLQLEKYFEDTGKFPDLKNFLDSVSHWDFLTQSMSGFNDLLLGLTTDQLNQPPPDINTLAGTMTQLSPIPNESFGFYPIRAGHFQVTKLWVVDDFGQVFDPISAVNQNPSSYNLVLGTGMVTPTKTGENKNLAQLPPRVTQATRFDFNFVNGSGKNDDNLQENQLTDPLCGWLLPNHLDNALSVYTPDGHLLGELILTGNTKLMRLRWDNAPGKNTPVGTPLSEIIENEYLRSFVEQLLQRVDNAKAFQDFLKIIDETLWTVEPLGGRRNELISVFIGRPLALVKSVMQYKLMDSLVYDQSWLDSTLKVTNGYENVSFPVQVGSIQDPQDGTIGYFFDDFATFNSILSKKISVSSGYITDNPVSLNLADPKKNVFILVDPRGEVNTISGILPVQVNVLPGPLVEDAMANMHVTFRTGPLITDPDKLSMPLPSEMSGNWSWIQHTGVTTWEEIDKIAQANVKARLGPDYELKDGWLKLTNAIHEND</sequence>
<accession>A0A0X8X2M5</accession>
<dbReference type="AlphaFoldDB" id="A0A0X8X2M5"/>
<keyword evidence="2" id="KW-1185">Reference proteome</keyword>
<reference evidence="1 2" key="1">
    <citation type="submission" date="2015-12" db="EMBL/GenBank/DDBJ databases">
        <title>Genome sequence of Mucilaginibacter gotjawali.</title>
        <authorList>
            <person name="Lee J.S."/>
            <person name="Lee K.C."/>
            <person name="Kim K.K."/>
            <person name="Lee B.W."/>
        </authorList>
    </citation>
    <scope>NUCLEOTIDE SEQUENCE [LARGE SCALE GENOMIC DNA]</scope>
    <source>
        <strain evidence="1 2">SA3-7</strain>
    </source>
</reference>
<dbReference type="RefSeq" id="WP_096351810.1">
    <property type="nucleotide sequence ID" value="NZ_AP017313.1"/>
</dbReference>
<dbReference type="OrthoDB" id="6091628at2"/>
<dbReference type="KEGG" id="mgot:MgSA37_02189"/>
<dbReference type="EMBL" id="AP017313">
    <property type="protein sequence ID" value="BAU54018.1"/>
    <property type="molecule type" value="Genomic_DNA"/>
</dbReference>
<dbReference type="Proteomes" id="UP000218263">
    <property type="component" value="Chromosome"/>
</dbReference>
<gene>
    <name evidence="1" type="ORF">MgSA37_02189</name>
</gene>